<dbReference type="KEGG" id="ctes:O987_22350"/>
<evidence type="ECO:0008006" key="5">
    <source>
        <dbReference type="Google" id="ProtNLM"/>
    </source>
</evidence>
<dbReference type="PANTHER" id="PTHR34075:SF5">
    <property type="entry name" value="BLR3430 PROTEIN"/>
    <property type="match status" value="1"/>
</dbReference>
<dbReference type="HOGENOM" id="CLU_119412_0_0_4"/>
<evidence type="ECO:0000313" key="3">
    <source>
        <dbReference type="EMBL" id="AIJ48556.1"/>
    </source>
</evidence>
<dbReference type="Pfam" id="PF01796">
    <property type="entry name" value="OB_ChsH2_C"/>
    <property type="match status" value="1"/>
</dbReference>
<evidence type="ECO:0000259" key="2">
    <source>
        <dbReference type="Pfam" id="PF12172"/>
    </source>
</evidence>
<dbReference type="SUPFAM" id="SSF50249">
    <property type="entry name" value="Nucleic acid-binding proteins"/>
    <property type="match status" value="1"/>
</dbReference>
<dbReference type="EMBL" id="CP006704">
    <property type="protein sequence ID" value="AIJ48556.1"/>
    <property type="molecule type" value="Genomic_DNA"/>
</dbReference>
<dbReference type="InterPro" id="IPR012340">
    <property type="entry name" value="NA-bd_OB-fold"/>
</dbReference>
<sequence length="108" mass="11950">MIHRCGACQRFFHPPAPICPSCSSLDVTPQATSGCGWIATYTINHQAWKPELAAPYVVAIVELDDQPGLRLLSNVVGLPPDQVRIGMPVQVTFEQHEDVWLPLFKKAQ</sequence>
<gene>
    <name evidence="3" type="ORF">O987_22350</name>
</gene>
<dbReference type="AlphaFoldDB" id="A0A076PV17"/>
<dbReference type="InterPro" id="IPR022002">
    <property type="entry name" value="ChsH2_Znr"/>
</dbReference>
<dbReference type="Pfam" id="PF12172">
    <property type="entry name" value="zf-ChsH2"/>
    <property type="match status" value="1"/>
</dbReference>
<evidence type="ECO:0000259" key="1">
    <source>
        <dbReference type="Pfam" id="PF01796"/>
    </source>
</evidence>
<accession>A0A076PV17</accession>
<organism evidence="3 4">
    <name type="scientific">Comamonas testosteroni TK102</name>
    <dbReference type="NCBI Taxonomy" id="1392005"/>
    <lineage>
        <taxon>Bacteria</taxon>
        <taxon>Pseudomonadati</taxon>
        <taxon>Pseudomonadota</taxon>
        <taxon>Betaproteobacteria</taxon>
        <taxon>Burkholderiales</taxon>
        <taxon>Comamonadaceae</taxon>
        <taxon>Comamonas</taxon>
    </lineage>
</organism>
<dbReference type="InterPro" id="IPR052513">
    <property type="entry name" value="Thioester_dehydratase-like"/>
</dbReference>
<feature type="domain" description="ChsH2 rubredoxin-like zinc ribbon" evidence="2">
    <location>
        <begin position="4"/>
        <end position="27"/>
    </location>
</feature>
<proteinExistence type="predicted"/>
<protein>
    <recommendedName>
        <fullName evidence="5">DNA-binding protein</fullName>
    </recommendedName>
</protein>
<name>A0A076PV17_COMTE</name>
<dbReference type="PANTHER" id="PTHR34075">
    <property type="entry name" value="BLR3430 PROTEIN"/>
    <property type="match status" value="1"/>
</dbReference>
<feature type="domain" description="ChsH2 C-terminal OB-fold" evidence="1">
    <location>
        <begin position="31"/>
        <end position="94"/>
    </location>
</feature>
<reference evidence="3 4" key="1">
    <citation type="journal article" date="2014" name="Genome Announc.">
        <title>Complete Genome Sequence of Polychlorinated Biphenyl Degrader Comamonas testosteroni TK102 (NBRC 109938).</title>
        <authorList>
            <person name="Fukuda K."/>
            <person name="Hosoyama A."/>
            <person name="Tsuchikane K."/>
            <person name="Ohji S."/>
            <person name="Yamazoe A."/>
            <person name="Fujita N."/>
            <person name="Shintani M."/>
            <person name="Kimbara K."/>
        </authorList>
    </citation>
    <scope>NUCLEOTIDE SEQUENCE [LARGE SCALE GENOMIC DNA]</scope>
    <source>
        <strain evidence="3">TK102</strain>
    </source>
</reference>
<dbReference type="InterPro" id="IPR002878">
    <property type="entry name" value="ChsH2_C"/>
</dbReference>
<evidence type="ECO:0000313" key="4">
    <source>
        <dbReference type="Proteomes" id="UP000028782"/>
    </source>
</evidence>
<dbReference type="Proteomes" id="UP000028782">
    <property type="component" value="Chromosome"/>
</dbReference>